<feature type="region of interest" description="Disordered" evidence="1">
    <location>
        <begin position="53"/>
        <end position="75"/>
    </location>
</feature>
<organism evidence="2 3">
    <name type="scientific">Ilex paraguariensis</name>
    <name type="common">yerba mate</name>
    <dbReference type="NCBI Taxonomy" id="185542"/>
    <lineage>
        <taxon>Eukaryota</taxon>
        <taxon>Viridiplantae</taxon>
        <taxon>Streptophyta</taxon>
        <taxon>Embryophyta</taxon>
        <taxon>Tracheophyta</taxon>
        <taxon>Spermatophyta</taxon>
        <taxon>Magnoliopsida</taxon>
        <taxon>eudicotyledons</taxon>
        <taxon>Gunneridae</taxon>
        <taxon>Pentapetalae</taxon>
        <taxon>asterids</taxon>
        <taxon>campanulids</taxon>
        <taxon>Aquifoliales</taxon>
        <taxon>Aquifoliaceae</taxon>
        <taxon>Ilex</taxon>
    </lineage>
</organism>
<evidence type="ECO:0000313" key="2">
    <source>
        <dbReference type="EMBL" id="CAK9161242.1"/>
    </source>
</evidence>
<gene>
    <name evidence="2" type="ORF">ILEXP_LOCUS30035</name>
</gene>
<accession>A0ABC8SVM8</accession>
<dbReference type="AlphaFoldDB" id="A0ABC8SVM8"/>
<comment type="caution">
    <text evidence="2">The sequence shown here is derived from an EMBL/GenBank/DDBJ whole genome shotgun (WGS) entry which is preliminary data.</text>
</comment>
<dbReference type="Proteomes" id="UP001642360">
    <property type="component" value="Unassembled WGS sequence"/>
</dbReference>
<proteinExistence type="predicted"/>
<sequence length="75" mass="7764">MSRRLLFMPGCPGRPDRAPGLGTHAPGWAFDEMEAPLGEADRGVSIAESVPLGIGQGSMGAKEASTTTRHDQAGT</sequence>
<protein>
    <submittedName>
        <fullName evidence="2">Uncharacterized protein</fullName>
    </submittedName>
</protein>
<keyword evidence="3" id="KW-1185">Reference proteome</keyword>
<name>A0ABC8SVM8_9AQUA</name>
<dbReference type="EMBL" id="CAUOFW020003647">
    <property type="protein sequence ID" value="CAK9161242.1"/>
    <property type="molecule type" value="Genomic_DNA"/>
</dbReference>
<feature type="region of interest" description="Disordered" evidence="1">
    <location>
        <begin position="1"/>
        <end position="27"/>
    </location>
</feature>
<evidence type="ECO:0000256" key="1">
    <source>
        <dbReference type="SAM" id="MobiDB-lite"/>
    </source>
</evidence>
<reference evidence="2 3" key="1">
    <citation type="submission" date="2024-02" db="EMBL/GenBank/DDBJ databases">
        <authorList>
            <person name="Vignale AGUSTIN F."/>
            <person name="Sosa J E."/>
            <person name="Modenutti C."/>
        </authorList>
    </citation>
    <scope>NUCLEOTIDE SEQUENCE [LARGE SCALE GENOMIC DNA]</scope>
</reference>
<evidence type="ECO:0000313" key="3">
    <source>
        <dbReference type="Proteomes" id="UP001642360"/>
    </source>
</evidence>